<organism evidence="1 2">
    <name type="scientific">Glomus cerebriforme</name>
    <dbReference type="NCBI Taxonomy" id="658196"/>
    <lineage>
        <taxon>Eukaryota</taxon>
        <taxon>Fungi</taxon>
        <taxon>Fungi incertae sedis</taxon>
        <taxon>Mucoromycota</taxon>
        <taxon>Glomeromycotina</taxon>
        <taxon>Glomeromycetes</taxon>
        <taxon>Glomerales</taxon>
        <taxon>Glomeraceae</taxon>
        <taxon>Glomus</taxon>
    </lineage>
</organism>
<reference evidence="1 2" key="1">
    <citation type="submission" date="2018-06" db="EMBL/GenBank/DDBJ databases">
        <title>Comparative genomics reveals the genomic features of Rhizophagus irregularis, R. cerebriforme, R. diaphanum and Gigaspora rosea, and their symbiotic lifestyle signature.</title>
        <authorList>
            <person name="Morin E."/>
            <person name="San Clemente H."/>
            <person name="Chen E.C.H."/>
            <person name="De La Providencia I."/>
            <person name="Hainaut M."/>
            <person name="Kuo A."/>
            <person name="Kohler A."/>
            <person name="Murat C."/>
            <person name="Tang N."/>
            <person name="Roy S."/>
            <person name="Loubradou J."/>
            <person name="Henrissat B."/>
            <person name="Grigoriev I.V."/>
            <person name="Corradi N."/>
            <person name="Roux C."/>
            <person name="Martin F.M."/>
        </authorList>
    </citation>
    <scope>NUCLEOTIDE SEQUENCE [LARGE SCALE GENOMIC DNA]</scope>
    <source>
        <strain evidence="1 2">DAOM 227022</strain>
    </source>
</reference>
<gene>
    <name evidence="1" type="ORF">C1645_834728</name>
</gene>
<keyword evidence="2" id="KW-1185">Reference proteome</keyword>
<evidence type="ECO:0000313" key="2">
    <source>
        <dbReference type="Proteomes" id="UP000265703"/>
    </source>
</evidence>
<sequence length="74" mass="8267">MERSYGITLSSKNTISNLDSNASEKDQKEKESVNKINKFTINKGNNDKSITSNNSDNINFVKCIEESKSMLSTC</sequence>
<dbReference type="AlphaFoldDB" id="A0A397SJX0"/>
<evidence type="ECO:0000313" key="1">
    <source>
        <dbReference type="EMBL" id="RIA82844.1"/>
    </source>
</evidence>
<name>A0A397SJX0_9GLOM</name>
<accession>A0A397SJX0</accession>
<protein>
    <submittedName>
        <fullName evidence="1">Uncharacterized protein</fullName>
    </submittedName>
</protein>
<proteinExistence type="predicted"/>
<dbReference type="EMBL" id="QKYT01000625">
    <property type="protein sequence ID" value="RIA82844.1"/>
    <property type="molecule type" value="Genomic_DNA"/>
</dbReference>
<dbReference type="Proteomes" id="UP000265703">
    <property type="component" value="Unassembled WGS sequence"/>
</dbReference>
<comment type="caution">
    <text evidence="1">The sequence shown here is derived from an EMBL/GenBank/DDBJ whole genome shotgun (WGS) entry which is preliminary data.</text>
</comment>